<dbReference type="Gene3D" id="3.30.565.60">
    <property type="match status" value="1"/>
</dbReference>
<evidence type="ECO:0000259" key="2">
    <source>
        <dbReference type="Pfam" id="PF04326"/>
    </source>
</evidence>
<dbReference type="PANTHER" id="PTHR30595">
    <property type="entry name" value="GLPR-RELATED TRANSCRIPTIONAL REPRESSOR"/>
    <property type="match status" value="1"/>
</dbReference>
<dbReference type="InterPro" id="IPR038475">
    <property type="entry name" value="RecG_C_sf"/>
</dbReference>
<dbReference type="InterPro" id="IPR036388">
    <property type="entry name" value="WH-like_DNA-bd_sf"/>
</dbReference>
<dbReference type="InterPro" id="IPR011991">
    <property type="entry name" value="ArsR-like_HTH"/>
</dbReference>
<sequence>MAIPTSIKTLLSGDVVEWARIEFKETWDAAASLKSICAFANDLDNWGGGYIVIGVQENNGRPVFPLKGVPTEKLDSYQKNIFAKCKLLRPAYTPIIGVETYQDKHFIVIWCPGGDNRPYSSPKTMEKDNKERIHYIRKASNTVEPSDDEEKDLFNLANRVPFDDRVNHQAELEDLNITLIQNYLKEIGSSLYEKSKLGDFTELCRDMNIISTLPEYIKPKNVGLMFFCMEPDKFFPCTQIDIVQFPDGLGGDNIIENTFKGPIHQQLREALQFIKNSIVTKKIVKSADKAEADWVYNYPYAALEEALANAVYHRGYDIREPIEVRIEKDMIEIVSFPGPDRSVTQEGLKRYKVSNRRYRNRRIGDILKELHLTEGRNTGFGKILRALEANGSPKPEFETDEDHSYFISRLFVHEAFLKDEDSERNQKGAEKEPKRSQKKEPKKGAERKLDILQKLEENPEITQVKLMEEFDLSRKQIQKIIKDLREEGLVERQGSNRSGKWIVKK</sequence>
<organism evidence="3 4">
    <name type="scientific">Blautia ammoniilytica</name>
    <dbReference type="NCBI Taxonomy" id="2981782"/>
    <lineage>
        <taxon>Bacteria</taxon>
        <taxon>Bacillati</taxon>
        <taxon>Bacillota</taxon>
        <taxon>Clostridia</taxon>
        <taxon>Lachnospirales</taxon>
        <taxon>Lachnospiraceae</taxon>
        <taxon>Blautia</taxon>
    </lineage>
</organism>
<dbReference type="Pfam" id="PF13412">
    <property type="entry name" value="HTH_24"/>
    <property type="match status" value="1"/>
</dbReference>
<dbReference type="InterPro" id="IPR038461">
    <property type="entry name" value="Schlafen_AlbA_2_dom_sf"/>
</dbReference>
<dbReference type="CDD" id="cd00090">
    <property type="entry name" value="HTH_ARSR"/>
    <property type="match status" value="1"/>
</dbReference>
<evidence type="ECO:0000313" key="4">
    <source>
        <dbReference type="Proteomes" id="UP001652409"/>
    </source>
</evidence>
<dbReference type="EMBL" id="JAOQJL010000010">
    <property type="protein sequence ID" value="MCU6765076.1"/>
    <property type="molecule type" value="Genomic_DNA"/>
</dbReference>
<dbReference type="PANTHER" id="PTHR30595:SF6">
    <property type="entry name" value="SCHLAFEN ALBA-2 DOMAIN-CONTAINING PROTEIN"/>
    <property type="match status" value="1"/>
</dbReference>
<reference evidence="3 4" key="1">
    <citation type="journal article" date="2021" name="ISME Commun">
        <title>Automated analysis of genomic sequences facilitates high-throughput and comprehensive description of bacteria.</title>
        <authorList>
            <person name="Hitch T.C.A."/>
        </authorList>
    </citation>
    <scope>NUCLEOTIDE SEQUENCE [LARGE SCALE GENOMIC DNA]</scope>
    <source>
        <strain evidence="3 4">Sanger_23</strain>
    </source>
</reference>
<dbReference type="InterPro" id="IPR036390">
    <property type="entry name" value="WH_DNA-bd_sf"/>
</dbReference>
<comment type="caution">
    <text evidence="3">The sequence shown here is derived from an EMBL/GenBank/DDBJ whole genome shotgun (WGS) entry which is preliminary data.</text>
</comment>
<accession>A0ABT2TTU4</accession>
<dbReference type="Gene3D" id="3.30.950.30">
    <property type="entry name" value="Schlafen, AAA domain"/>
    <property type="match status" value="1"/>
</dbReference>
<dbReference type="Proteomes" id="UP001652409">
    <property type="component" value="Unassembled WGS sequence"/>
</dbReference>
<dbReference type="Gene3D" id="1.10.10.10">
    <property type="entry name" value="Winged helix-like DNA-binding domain superfamily/Winged helix DNA-binding domain"/>
    <property type="match status" value="1"/>
</dbReference>
<dbReference type="Pfam" id="PF04326">
    <property type="entry name" value="SLFN_AlbA_2"/>
    <property type="match status" value="1"/>
</dbReference>
<evidence type="ECO:0000313" key="3">
    <source>
        <dbReference type="EMBL" id="MCU6765076.1"/>
    </source>
</evidence>
<name>A0ABT2TTU4_9FIRM</name>
<keyword evidence="4" id="KW-1185">Reference proteome</keyword>
<dbReference type="SUPFAM" id="SSF46785">
    <property type="entry name" value="Winged helix' DNA-binding domain"/>
    <property type="match status" value="1"/>
</dbReference>
<protein>
    <submittedName>
        <fullName evidence="3">DNA binding domain-containing protein</fullName>
    </submittedName>
</protein>
<evidence type="ECO:0000256" key="1">
    <source>
        <dbReference type="SAM" id="MobiDB-lite"/>
    </source>
</evidence>
<proteinExistence type="predicted"/>
<feature type="region of interest" description="Disordered" evidence="1">
    <location>
        <begin position="421"/>
        <end position="447"/>
    </location>
</feature>
<dbReference type="Pfam" id="PF13749">
    <property type="entry name" value="HATPase_c_4"/>
    <property type="match status" value="1"/>
</dbReference>
<dbReference type="InterPro" id="IPR007421">
    <property type="entry name" value="Schlafen_AlbA_2_dom"/>
</dbReference>
<feature type="domain" description="Schlafen AlbA-2" evidence="2">
    <location>
        <begin position="17"/>
        <end position="143"/>
    </location>
</feature>
<dbReference type="RefSeq" id="WP_158421149.1">
    <property type="nucleotide sequence ID" value="NZ_JAOQJL010000010.1"/>
</dbReference>
<gene>
    <name evidence="3" type="ORF">OCV61_06565</name>
</gene>